<dbReference type="Proteomes" id="UP001172109">
    <property type="component" value="Unassembled WGS sequence"/>
</dbReference>
<reference evidence="2" key="1">
    <citation type="submission" date="2023-07" db="EMBL/GenBank/DDBJ databases">
        <title>A collection of bacterial strains from the Burkholderia cepacia Research Laboratory and Repository.</title>
        <authorList>
            <person name="Lipuma J."/>
            <person name="Spilker T."/>
            <person name="Caverly L."/>
        </authorList>
    </citation>
    <scope>NUCLEOTIDE SEQUENCE</scope>
    <source>
        <strain evidence="2">AU44979</strain>
    </source>
</reference>
<protein>
    <submittedName>
        <fullName evidence="2">Uncharacterized protein</fullName>
    </submittedName>
</protein>
<sequence length="52" mass="5946">MRMTQRVIIPAPPLPRHSLENPAIFTDNASPNPVIGRDKNAWRTHGEMQRKV</sequence>
<evidence type="ECO:0000313" key="2">
    <source>
        <dbReference type="EMBL" id="MDN7565158.1"/>
    </source>
</evidence>
<dbReference type="RefSeq" id="WP_171026860.1">
    <property type="nucleotide sequence ID" value="NZ_CADEUY010000003.1"/>
</dbReference>
<feature type="region of interest" description="Disordered" evidence="1">
    <location>
        <begin position="1"/>
        <end position="38"/>
    </location>
</feature>
<gene>
    <name evidence="2" type="ORF">QZM56_11675</name>
</gene>
<proteinExistence type="predicted"/>
<evidence type="ECO:0000256" key="1">
    <source>
        <dbReference type="SAM" id="MobiDB-lite"/>
    </source>
</evidence>
<dbReference type="AlphaFoldDB" id="A0AAP4R0C0"/>
<accession>A0AAP4R0C0</accession>
<dbReference type="EMBL" id="JAUJQS010000006">
    <property type="protein sequence ID" value="MDN7565158.1"/>
    <property type="molecule type" value="Genomic_DNA"/>
</dbReference>
<comment type="caution">
    <text evidence="2">The sequence shown here is derived from an EMBL/GenBank/DDBJ whole genome shotgun (WGS) entry which is preliminary data.</text>
</comment>
<evidence type="ECO:0000313" key="3">
    <source>
        <dbReference type="Proteomes" id="UP001172109"/>
    </source>
</evidence>
<name>A0AAP4R0C0_9BURK</name>
<organism evidence="2 3">
    <name type="scientific">Burkholderia contaminans</name>
    <dbReference type="NCBI Taxonomy" id="488447"/>
    <lineage>
        <taxon>Bacteria</taxon>
        <taxon>Pseudomonadati</taxon>
        <taxon>Pseudomonadota</taxon>
        <taxon>Betaproteobacteria</taxon>
        <taxon>Burkholderiales</taxon>
        <taxon>Burkholderiaceae</taxon>
        <taxon>Burkholderia</taxon>
        <taxon>Burkholderia cepacia complex</taxon>
    </lineage>
</organism>